<reference evidence="1 2" key="1">
    <citation type="journal article" date="2014" name="Am. J. Bot.">
        <title>Genome assembly and annotation for red clover (Trifolium pratense; Fabaceae).</title>
        <authorList>
            <person name="Istvanek J."/>
            <person name="Jaros M."/>
            <person name="Krenek A."/>
            <person name="Repkova J."/>
        </authorList>
    </citation>
    <scope>NUCLEOTIDE SEQUENCE [LARGE SCALE GENOMIC DNA]</scope>
    <source>
        <strain evidence="2">cv. Tatra</strain>
        <tissue evidence="1">Young leaves</tissue>
    </source>
</reference>
<name>A0A2K3KA30_TRIPR</name>
<feature type="non-terminal residue" evidence="1">
    <location>
        <position position="53"/>
    </location>
</feature>
<proteinExistence type="predicted"/>
<evidence type="ECO:0000313" key="1">
    <source>
        <dbReference type="EMBL" id="PNX63129.1"/>
    </source>
</evidence>
<reference evidence="1 2" key="2">
    <citation type="journal article" date="2017" name="Front. Plant Sci.">
        <title>Gene Classification and Mining of Molecular Markers Useful in Red Clover (Trifolium pratense) Breeding.</title>
        <authorList>
            <person name="Istvanek J."/>
            <person name="Dluhosova J."/>
            <person name="Dluhos P."/>
            <person name="Patkova L."/>
            <person name="Nedelnik J."/>
            <person name="Repkova J."/>
        </authorList>
    </citation>
    <scope>NUCLEOTIDE SEQUENCE [LARGE SCALE GENOMIC DNA]</scope>
    <source>
        <strain evidence="2">cv. Tatra</strain>
        <tissue evidence="1">Young leaves</tissue>
    </source>
</reference>
<protein>
    <submittedName>
        <fullName evidence="1">Cationic amino acid transporter 1-like protein</fullName>
    </submittedName>
</protein>
<gene>
    <name evidence="1" type="ORF">L195_g061473</name>
</gene>
<dbReference type="AlphaFoldDB" id="A0A2K3KA30"/>
<accession>A0A2K3KA30</accession>
<sequence>MKIDVEDGVELMVDNKSAIILAKNPIAHGRSKHIETKFHFLRDQVTKGRIKLS</sequence>
<organism evidence="1 2">
    <name type="scientific">Trifolium pratense</name>
    <name type="common">Red clover</name>
    <dbReference type="NCBI Taxonomy" id="57577"/>
    <lineage>
        <taxon>Eukaryota</taxon>
        <taxon>Viridiplantae</taxon>
        <taxon>Streptophyta</taxon>
        <taxon>Embryophyta</taxon>
        <taxon>Tracheophyta</taxon>
        <taxon>Spermatophyta</taxon>
        <taxon>Magnoliopsida</taxon>
        <taxon>eudicotyledons</taxon>
        <taxon>Gunneridae</taxon>
        <taxon>Pentapetalae</taxon>
        <taxon>rosids</taxon>
        <taxon>fabids</taxon>
        <taxon>Fabales</taxon>
        <taxon>Fabaceae</taxon>
        <taxon>Papilionoideae</taxon>
        <taxon>50 kb inversion clade</taxon>
        <taxon>NPAAA clade</taxon>
        <taxon>Hologalegina</taxon>
        <taxon>IRL clade</taxon>
        <taxon>Trifolieae</taxon>
        <taxon>Trifolium</taxon>
    </lineage>
</organism>
<dbReference type="EMBL" id="ASHM01152711">
    <property type="protein sequence ID" value="PNX63129.1"/>
    <property type="molecule type" value="Genomic_DNA"/>
</dbReference>
<dbReference type="CDD" id="cd09272">
    <property type="entry name" value="RNase_HI_RT_Ty1"/>
    <property type="match status" value="1"/>
</dbReference>
<evidence type="ECO:0000313" key="2">
    <source>
        <dbReference type="Proteomes" id="UP000236291"/>
    </source>
</evidence>
<dbReference type="Proteomes" id="UP000236291">
    <property type="component" value="Unassembled WGS sequence"/>
</dbReference>
<comment type="caution">
    <text evidence="1">The sequence shown here is derived from an EMBL/GenBank/DDBJ whole genome shotgun (WGS) entry which is preliminary data.</text>
</comment>